<dbReference type="AlphaFoldDB" id="A0A518BQ53"/>
<dbReference type="Proteomes" id="UP000316921">
    <property type="component" value="Chromosome"/>
</dbReference>
<gene>
    <name evidence="4" type="primary">nanM_4</name>
    <name evidence="4" type="ORF">Pla133_42220</name>
</gene>
<evidence type="ECO:0000256" key="1">
    <source>
        <dbReference type="ARBA" id="ARBA00022441"/>
    </source>
</evidence>
<dbReference type="SMART" id="SM00612">
    <property type="entry name" value="Kelch"/>
    <property type="match status" value="3"/>
</dbReference>
<dbReference type="Gene3D" id="2.120.10.80">
    <property type="entry name" value="Kelch-type beta propeller"/>
    <property type="match status" value="1"/>
</dbReference>
<keyword evidence="3" id="KW-0732">Signal</keyword>
<keyword evidence="1" id="KW-0880">Kelch repeat</keyword>
<dbReference type="Gene3D" id="2.130.10.80">
    <property type="entry name" value="Galactose oxidase/kelch, beta-propeller"/>
    <property type="match status" value="2"/>
</dbReference>
<dbReference type="InterPro" id="IPR011043">
    <property type="entry name" value="Gal_Oxase/kelch_b-propeller"/>
</dbReference>
<sequence precursor="true">MRFPLSHAALGCASVTLLAGAALAAPQAQLTRTQGILGGSVDFDLSGANSGQFFFLMPSFQTGPLPLALIDPVDTRLLGIGLDLQSVWTFGVIDPLGNASTNYLLPPDPALQGLELFTQAITLPGTTTLVDDVTNRTAFALSAPGNATLTVGDLPAALSGHTATTLPDGRVLLAGGGGVDSFGATVPGNLLYLFDPQDQGFTTSSAVMSTERAAHTATLLGDGRVLLLGGSDAAAAPLASGEIYDPVTNTLSPIANMPTPRLLHTATLLNDGRVFVAGGASGFDLADPLAGLNNVLNSTIVYNPVANNWSAGPNFPNPRGGHRATKLNDGRVLLTGGLEVTQVIFIGAVPSITADCRIYNPANNSMSGAASFSGARALHAQVTLPDGRVFVAGGGTIDFLSLGISTLNSARVYDPGSNTWANVTSLAQPRAYAEAFAVAGNRVCVAGGLAAVDAATSSGVPANLVETSAITFGGWSTAPMVMPRVIPAIASIEDGLRLSITGAPYDSVSGGTLLDFSAETFLP</sequence>
<dbReference type="InterPro" id="IPR037293">
    <property type="entry name" value="Gal_Oxidase_central_sf"/>
</dbReference>
<name>A0A518BQ53_9BACT</name>
<dbReference type="PANTHER" id="PTHR45632">
    <property type="entry name" value="LD33804P"/>
    <property type="match status" value="1"/>
</dbReference>
<evidence type="ECO:0000256" key="3">
    <source>
        <dbReference type="SAM" id="SignalP"/>
    </source>
</evidence>
<dbReference type="KEGG" id="pbap:Pla133_42220"/>
<evidence type="ECO:0000256" key="2">
    <source>
        <dbReference type="ARBA" id="ARBA00022737"/>
    </source>
</evidence>
<dbReference type="Pfam" id="PF01344">
    <property type="entry name" value="Kelch_1"/>
    <property type="match status" value="1"/>
</dbReference>
<accession>A0A518BQ53</accession>
<dbReference type="InterPro" id="IPR015915">
    <property type="entry name" value="Kelch-typ_b-propeller"/>
</dbReference>
<evidence type="ECO:0000313" key="4">
    <source>
        <dbReference type="EMBL" id="QDU69106.1"/>
    </source>
</evidence>
<evidence type="ECO:0000313" key="5">
    <source>
        <dbReference type="Proteomes" id="UP000316921"/>
    </source>
</evidence>
<dbReference type="EC" id="5.1.3.24" evidence="4"/>
<keyword evidence="4" id="KW-0413">Isomerase</keyword>
<organism evidence="4 5">
    <name type="scientific">Engelhardtia mirabilis</name>
    <dbReference type="NCBI Taxonomy" id="2528011"/>
    <lineage>
        <taxon>Bacteria</taxon>
        <taxon>Pseudomonadati</taxon>
        <taxon>Planctomycetota</taxon>
        <taxon>Planctomycetia</taxon>
        <taxon>Planctomycetia incertae sedis</taxon>
        <taxon>Engelhardtia</taxon>
    </lineage>
</organism>
<protein>
    <submittedName>
        <fullName evidence="4">N-acetylneuraminate epimerase</fullName>
        <ecNumber evidence="4">5.1.3.24</ecNumber>
    </submittedName>
</protein>
<dbReference type="PANTHER" id="PTHR45632:SF3">
    <property type="entry name" value="KELCH-LIKE PROTEIN 32"/>
    <property type="match status" value="1"/>
</dbReference>
<dbReference type="EMBL" id="CP036287">
    <property type="protein sequence ID" value="QDU69106.1"/>
    <property type="molecule type" value="Genomic_DNA"/>
</dbReference>
<dbReference type="GO" id="GO:0016853">
    <property type="term" value="F:isomerase activity"/>
    <property type="evidence" value="ECO:0007669"/>
    <property type="project" value="UniProtKB-KW"/>
</dbReference>
<dbReference type="SUPFAM" id="SSF50965">
    <property type="entry name" value="Galactose oxidase, central domain"/>
    <property type="match status" value="1"/>
</dbReference>
<feature type="chain" id="PRO_5021975219" evidence="3">
    <location>
        <begin position="25"/>
        <end position="523"/>
    </location>
</feature>
<keyword evidence="2" id="KW-0677">Repeat</keyword>
<reference evidence="4 5" key="1">
    <citation type="submission" date="2019-02" db="EMBL/GenBank/DDBJ databases">
        <title>Deep-cultivation of Planctomycetes and their phenomic and genomic characterization uncovers novel biology.</title>
        <authorList>
            <person name="Wiegand S."/>
            <person name="Jogler M."/>
            <person name="Boedeker C."/>
            <person name="Pinto D."/>
            <person name="Vollmers J."/>
            <person name="Rivas-Marin E."/>
            <person name="Kohn T."/>
            <person name="Peeters S.H."/>
            <person name="Heuer A."/>
            <person name="Rast P."/>
            <person name="Oberbeckmann S."/>
            <person name="Bunk B."/>
            <person name="Jeske O."/>
            <person name="Meyerdierks A."/>
            <person name="Storesund J.E."/>
            <person name="Kallscheuer N."/>
            <person name="Luecker S."/>
            <person name="Lage O.M."/>
            <person name="Pohl T."/>
            <person name="Merkel B.J."/>
            <person name="Hornburger P."/>
            <person name="Mueller R.-W."/>
            <person name="Bruemmer F."/>
            <person name="Labrenz M."/>
            <person name="Spormann A.M."/>
            <person name="Op den Camp H."/>
            <person name="Overmann J."/>
            <person name="Amann R."/>
            <person name="Jetten M.S.M."/>
            <person name="Mascher T."/>
            <person name="Medema M.H."/>
            <person name="Devos D.P."/>
            <person name="Kaster A.-K."/>
            <person name="Ovreas L."/>
            <person name="Rohde M."/>
            <person name="Galperin M.Y."/>
            <person name="Jogler C."/>
        </authorList>
    </citation>
    <scope>NUCLEOTIDE SEQUENCE [LARGE SCALE GENOMIC DNA]</scope>
    <source>
        <strain evidence="4 5">Pla133</strain>
    </source>
</reference>
<feature type="signal peptide" evidence="3">
    <location>
        <begin position="1"/>
        <end position="24"/>
    </location>
</feature>
<keyword evidence="5" id="KW-1185">Reference proteome</keyword>
<proteinExistence type="predicted"/>
<dbReference type="RefSeq" id="WP_145068705.1">
    <property type="nucleotide sequence ID" value="NZ_CP036287.1"/>
</dbReference>
<dbReference type="InterPro" id="IPR006652">
    <property type="entry name" value="Kelch_1"/>
</dbReference>